<feature type="domain" description="F5/8 type C" evidence="3">
    <location>
        <begin position="780"/>
        <end position="924"/>
    </location>
</feature>
<dbReference type="CDD" id="cd06547">
    <property type="entry name" value="GH85_ENGase"/>
    <property type="match status" value="1"/>
</dbReference>
<dbReference type="SMART" id="SM00089">
    <property type="entry name" value="PKD"/>
    <property type="match status" value="1"/>
</dbReference>
<comment type="caution">
    <text evidence="5">The sequence shown here is derived from an EMBL/GenBank/DDBJ whole genome shotgun (WGS) entry which is preliminary data.</text>
</comment>
<dbReference type="Pfam" id="PF21910">
    <property type="entry name" value="GH85_C"/>
    <property type="match status" value="1"/>
</dbReference>
<name>A0ABD4RHW7_9CLOT</name>
<dbReference type="PROSITE" id="PS50093">
    <property type="entry name" value="PKD"/>
    <property type="match status" value="1"/>
</dbReference>
<dbReference type="PANTHER" id="PTHR13246:SF1">
    <property type="entry name" value="CYTOSOLIC ENDO-BETA-N-ACETYLGLUCOSAMINIDASE"/>
    <property type="match status" value="1"/>
</dbReference>
<dbReference type="GO" id="GO:0016798">
    <property type="term" value="F:hydrolase activity, acting on glycosyl bonds"/>
    <property type="evidence" value="ECO:0007669"/>
    <property type="project" value="UniProtKB-KW"/>
</dbReference>
<reference evidence="5 6" key="1">
    <citation type="submission" date="2021-08" db="EMBL/GenBank/DDBJ databases">
        <title>Genome sequence analysis of Clostridium chauvoei strains of European origin and evaluation of typing options for outbreak investigations.</title>
        <authorList>
            <person name="Abdel-Glil M."/>
            <person name="Thomas P."/>
            <person name="Seyboldt C."/>
        </authorList>
    </citation>
    <scope>NUCLEOTIDE SEQUENCE [LARGE SCALE GENOMIC DNA]</scope>
    <source>
        <strain evidence="5 6">S0260-09</strain>
    </source>
</reference>
<dbReference type="InterPro" id="IPR032979">
    <property type="entry name" value="ENGase"/>
</dbReference>
<sequence>MYSKNTRKSKFVIPMVLACTIGAGLVSCSGGEITYKITEENETDLIMLNQPTSSHWFPEELLDWNPSEDKNLDFNTSVIPLAERIDKSKLTPVNETQNKDMNVVAISIMNGSTSGNPSQGTNKFSSNTFSYWQYIDKLVYWGGSSGEGLIVPPSPDVTDSAHKNGVPVLGTVFFPMTEHGGKLEWLDEFLKKDENGNFPMADKLIEVANTYNFDGWFINQETEGTKEKPINSNHSVLMQEFIKQFKEKSEGKLEIMWYDSMTKDGEMDWQNALTDKNEVFLIDGGKKDVADSMFLNFWWTYKKYADQELLKASNKKAEELGINPYDLYAGIDLQSNGTGTPVRWRLFEKDSKTPFTSLGLYCPSWTYFSSENVDEFEAKENRLWVNEFGNPAKATETVDREWRGISTYSIEQSVVKSLPFISNFNIGNGYNFFIDGEKVSSLDWNNRSLSDVMPTYRWIIENEGNNKLNAAMDFSTAYYGGNSIKLSGKLEANKESIIKLYTAELKLEKGIDFKTSAKSSEDIELDLVLEFEDGTIETVKADKNIGNEWTTVSYDVSNFKDKVVKTISYKVSSAKDVSNLILNLGNITIEKAKSSKTINVSKLKVDDVSFEEDNIYAGVRLSWNEGKKEDINHYEVYRIDKDKTKSFLGATVNNNFFVNTLKRDKNSDKTKFEVVAVNKNFNRGKADTVEIKWPENNTPTANFKVSKTLVAPGEKIQFENLSSEITENITWEFEGADVETSTENNPTVSYANEGTYSVKLTAKNKKGEDVKDIEGLITVTSKATEELKNLALNKETTASSFVNNNEAPKFAVDGSKENKWCAIGKAPHDITIDLGDIKTVSEVYIAHAEAGGESPDMNTKEYIIETSVDGENFEEVTKVTKNILGETVHAFKATEARYVKFTAVKPTQGSDSATRIYEIEVRGLDSKL</sequence>
<dbReference type="Pfam" id="PF18911">
    <property type="entry name" value="PKD_4"/>
    <property type="match status" value="1"/>
</dbReference>
<dbReference type="EMBL" id="JAIFTX010000016">
    <property type="protein sequence ID" value="MBX7291034.1"/>
    <property type="molecule type" value="Genomic_DNA"/>
</dbReference>
<keyword evidence="1" id="KW-0378">Hydrolase</keyword>
<dbReference type="Gene3D" id="2.60.40.10">
    <property type="entry name" value="Immunoglobulins"/>
    <property type="match status" value="2"/>
</dbReference>
<dbReference type="Gene3D" id="2.60.120.260">
    <property type="entry name" value="Galactose-binding domain-like"/>
    <property type="match status" value="2"/>
</dbReference>
<evidence type="ECO:0000256" key="2">
    <source>
        <dbReference type="SAM" id="SignalP"/>
    </source>
</evidence>
<dbReference type="PANTHER" id="PTHR13246">
    <property type="entry name" value="ENDO BETA N-ACETYLGLUCOSAMINIDASE"/>
    <property type="match status" value="1"/>
</dbReference>
<keyword evidence="2" id="KW-0732">Signal</keyword>
<keyword evidence="1" id="KW-0326">Glycosidase</keyword>
<dbReference type="InterPro" id="IPR008979">
    <property type="entry name" value="Galactose-bd-like_sf"/>
</dbReference>
<dbReference type="InterPro" id="IPR054110">
    <property type="entry name" value="EndoD-like_D2"/>
</dbReference>
<dbReference type="Gene3D" id="3.20.20.80">
    <property type="entry name" value="Glycosidases"/>
    <property type="match status" value="1"/>
</dbReference>
<dbReference type="CDD" id="cd00146">
    <property type="entry name" value="PKD"/>
    <property type="match status" value="1"/>
</dbReference>
<dbReference type="InterPro" id="IPR005201">
    <property type="entry name" value="TIM_ENGase"/>
</dbReference>
<dbReference type="Proteomes" id="UP000775179">
    <property type="component" value="Unassembled WGS sequence"/>
</dbReference>
<evidence type="ECO:0000256" key="1">
    <source>
        <dbReference type="ARBA" id="ARBA00023295"/>
    </source>
</evidence>
<dbReference type="InterPro" id="IPR022409">
    <property type="entry name" value="PKD/Chitinase_dom"/>
</dbReference>
<gene>
    <name evidence="5" type="ORF">K4H94_08355</name>
</gene>
<dbReference type="SUPFAM" id="SSF49785">
    <property type="entry name" value="Galactose-binding domain-like"/>
    <property type="match status" value="1"/>
</dbReference>
<dbReference type="AlphaFoldDB" id="A0ABD4RHW7"/>
<evidence type="ECO:0000313" key="6">
    <source>
        <dbReference type="Proteomes" id="UP000775179"/>
    </source>
</evidence>
<dbReference type="Pfam" id="PF03644">
    <property type="entry name" value="Glyco_hydro_85"/>
    <property type="match status" value="1"/>
</dbReference>
<feature type="chain" id="PRO_5044768656" evidence="2">
    <location>
        <begin position="24"/>
        <end position="928"/>
    </location>
</feature>
<dbReference type="SUPFAM" id="SSF49299">
    <property type="entry name" value="PKD domain"/>
    <property type="match status" value="1"/>
</dbReference>
<dbReference type="PROSITE" id="PS50022">
    <property type="entry name" value="FA58C_3"/>
    <property type="match status" value="1"/>
</dbReference>
<dbReference type="InterPro" id="IPR035986">
    <property type="entry name" value="PKD_dom_sf"/>
</dbReference>
<protein>
    <submittedName>
        <fullName evidence="5">Discoidin domain-containing protein</fullName>
    </submittedName>
</protein>
<dbReference type="GO" id="GO:0005829">
    <property type="term" value="C:cytosol"/>
    <property type="evidence" value="ECO:0007669"/>
    <property type="project" value="UniProtKB-SubCell"/>
</dbReference>
<feature type="signal peptide" evidence="2">
    <location>
        <begin position="1"/>
        <end position="23"/>
    </location>
</feature>
<accession>A0ABD4RHW7</accession>
<evidence type="ECO:0000313" key="5">
    <source>
        <dbReference type="EMBL" id="MBX7291034.1"/>
    </source>
</evidence>
<evidence type="ECO:0000259" key="3">
    <source>
        <dbReference type="PROSITE" id="PS50022"/>
    </source>
</evidence>
<dbReference type="InterPro" id="IPR000421">
    <property type="entry name" value="FA58C"/>
</dbReference>
<proteinExistence type="predicted"/>
<feature type="domain" description="PKD" evidence="4">
    <location>
        <begin position="699"/>
        <end position="767"/>
    </location>
</feature>
<dbReference type="Pfam" id="PF00754">
    <property type="entry name" value="F5_F8_type_C"/>
    <property type="match status" value="1"/>
</dbReference>
<dbReference type="InterPro" id="IPR013783">
    <property type="entry name" value="Ig-like_fold"/>
</dbReference>
<organism evidence="5 6">
    <name type="scientific">Clostridium chauvoei</name>
    <dbReference type="NCBI Taxonomy" id="46867"/>
    <lineage>
        <taxon>Bacteria</taxon>
        <taxon>Bacillati</taxon>
        <taxon>Bacillota</taxon>
        <taxon>Clostridia</taxon>
        <taxon>Eubacteriales</taxon>
        <taxon>Clostridiaceae</taxon>
        <taxon>Clostridium</taxon>
    </lineage>
</organism>
<dbReference type="PROSITE" id="PS51257">
    <property type="entry name" value="PROKAR_LIPOPROTEIN"/>
    <property type="match status" value="1"/>
</dbReference>
<evidence type="ECO:0000259" key="4">
    <source>
        <dbReference type="PROSITE" id="PS50093"/>
    </source>
</evidence>
<dbReference type="InterPro" id="IPR000601">
    <property type="entry name" value="PKD_dom"/>
</dbReference>